<keyword evidence="4" id="KW-1185">Reference proteome</keyword>
<feature type="signal peptide" evidence="2">
    <location>
        <begin position="1"/>
        <end position="42"/>
    </location>
</feature>
<dbReference type="Proteomes" id="UP000243308">
    <property type="component" value="Unassembled WGS sequence"/>
</dbReference>
<feature type="chain" id="PRO_5001815835" evidence="2">
    <location>
        <begin position="43"/>
        <end position="221"/>
    </location>
</feature>
<organism evidence="3 4">
    <name type="scientific">Podila verticillata NRRL 6337</name>
    <dbReference type="NCBI Taxonomy" id="1069443"/>
    <lineage>
        <taxon>Eukaryota</taxon>
        <taxon>Fungi</taxon>
        <taxon>Fungi incertae sedis</taxon>
        <taxon>Mucoromycota</taxon>
        <taxon>Mortierellomycotina</taxon>
        <taxon>Mortierellomycetes</taxon>
        <taxon>Mortierellales</taxon>
        <taxon>Mortierellaceae</taxon>
        <taxon>Podila</taxon>
    </lineage>
</organism>
<dbReference type="EMBL" id="KN042432">
    <property type="protein sequence ID" value="KFH62357.1"/>
    <property type="molecule type" value="Genomic_DNA"/>
</dbReference>
<evidence type="ECO:0000256" key="2">
    <source>
        <dbReference type="SAM" id="SignalP"/>
    </source>
</evidence>
<dbReference type="AlphaFoldDB" id="A0A086TK80"/>
<evidence type="ECO:0000313" key="4">
    <source>
        <dbReference type="Proteomes" id="UP000243308"/>
    </source>
</evidence>
<reference evidence="3 4" key="1">
    <citation type="submission" date="2011-02" db="EMBL/GenBank/DDBJ databases">
        <title>The Genome Sequence of Mortierella verticillata NRRL 6337.</title>
        <authorList>
            <consortium name="The Broad Institute Genome Sequencing Platform"/>
            <person name="Russ C."/>
            <person name="Cuomo C."/>
            <person name="Burger G."/>
            <person name="Gray M.W."/>
            <person name="Holland P.W.H."/>
            <person name="King N."/>
            <person name="Lang F.B.F."/>
            <person name="Roger A.J."/>
            <person name="Ruiz-Trillo I."/>
            <person name="Young S.K."/>
            <person name="Zeng Q."/>
            <person name="Gargeya S."/>
            <person name="Alvarado L."/>
            <person name="Berlin A."/>
            <person name="Chapman S.B."/>
            <person name="Chen Z."/>
            <person name="Freedman E."/>
            <person name="Gellesch M."/>
            <person name="Goldberg J."/>
            <person name="Griggs A."/>
            <person name="Gujja S."/>
            <person name="Heilman E."/>
            <person name="Heiman D."/>
            <person name="Howarth C."/>
            <person name="Mehta T."/>
            <person name="Neiman D."/>
            <person name="Pearson M."/>
            <person name="Roberts A."/>
            <person name="Saif S."/>
            <person name="Shea T."/>
            <person name="Shenoy N."/>
            <person name="Sisk P."/>
            <person name="Stolte C."/>
            <person name="Sykes S."/>
            <person name="White J."/>
            <person name="Yandava C."/>
            <person name="Haas B."/>
            <person name="Nusbaum C."/>
            <person name="Birren B."/>
        </authorList>
    </citation>
    <scope>NUCLEOTIDE SEQUENCE [LARGE SCALE GENOMIC DNA]</scope>
    <source>
        <strain evidence="3 4">NRRL 6337</strain>
    </source>
</reference>
<dbReference type="OrthoDB" id="2440535at2759"/>
<feature type="region of interest" description="Disordered" evidence="1">
    <location>
        <begin position="156"/>
        <end position="221"/>
    </location>
</feature>
<name>A0A086TK80_9FUNG</name>
<gene>
    <name evidence="3" type="ORF">MVEG_11567</name>
</gene>
<feature type="region of interest" description="Disordered" evidence="1">
    <location>
        <begin position="45"/>
        <end position="70"/>
    </location>
</feature>
<protein>
    <submittedName>
        <fullName evidence="3">Uncharacterized protein</fullName>
    </submittedName>
</protein>
<proteinExistence type="predicted"/>
<sequence>MSGIASYRTKVASWVASVTSPSATHASGMLILFGLLAATTDAQVVKDSSSSPHHPDAKDPSSSTESEAEVKPVNQQDMLYYIAMGMLVSQGLIRLFTWISERRERAAEAALKKNDGVEGDAKKSKRTKKGLTLDAFEGLDEEALLKRKQDLAALGETASLLGSDSEDDDYEESEEESSEEEEEEEEDSEEEEEEDEDESESESEIERRRRVLAAGEAEIEE</sequence>
<evidence type="ECO:0000256" key="1">
    <source>
        <dbReference type="SAM" id="MobiDB-lite"/>
    </source>
</evidence>
<feature type="compositionally biased region" description="Acidic residues" evidence="1">
    <location>
        <begin position="164"/>
        <end position="203"/>
    </location>
</feature>
<keyword evidence="2" id="KW-0732">Signal</keyword>
<accession>A0A086TK80</accession>
<evidence type="ECO:0000313" key="3">
    <source>
        <dbReference type="EMBL" id="KFH62357.1"/>
    </source>
</evidence>